<dbReference type="Gene3D" id="3.30.460.10">
    <property type="entry name" value="Beta Polymerase, domain 2"/>
    <property type="match status" value="1"/>
</dbReference>
<evidence type="ECO:0000313" key="3">
    <source>
        <dbReference type="Proteomes" id="UP000295150"/>
    </source>
</evidence>
<dbReference type="EMBL" id="SNWH01000005">
    <property type="protein sequence ID" value="TDO10642.1"/>
    <property type="molecule type" value="Genomic_DNA"/>
</dbReference>
<reference evidence="2 3" key="1">
    <citation type="submission" date="2019-03" db="EMBL/GenBank/DDBJ databases">
        <title>Freshwater and sediment microbial communities from various areas in North America, analyzing microbe dynamics in response to fracking.</title>
        <authorList>
            <person name="Lamendella R."/>
        </authorList>
    </citation>
    <scope>NUCLEOTIDE SEQUENCE [LARGE SCALE GENOMIC DNA]</scope>
    <source>
        <strain evidence="2 3">1_TX</strain>
    </source>
</reference>
<dbReference type="InterPro" id="IPR043519">
    <property type="entry name" value="NT_sf"/>
</dbReference>
<feature type="domain" description="Polymerase beta nucleotidyltransferase" evidence="1">
    <location>
        <begin position="10"/>
        <end position="92"/>
    </location>
</feature>
<protein>
    <submittedName>
        <fullName evidence="2">Nucleotidyltransferase-like protein</fullName>
    </submittedName>
</protein>
<evidence type="ECO:0000259" key="1">
    <source>
        <dbReference type="Pfam" id="PF18765"/>
    </source>
</evidence>
<dbReference type="OrthoDB" id="9803106at2"/>
<dbReference type="Proteomes" id="UP000295150">
    <property type="component" value="Unassembled WGS sequence"/>
</dbReference>
<dbReference type="GO" id="GO:0016740">
    <property type="term" value="F:transferase activity"/>
    <property type="evidence" value="ECO:0007669"/>
    <property type="project" value="UniProtKB-KW"/>
</dbReference>
<dbReference type="CDD" id="cd05403">
    <property type="entry name" value="NT_KNTase_like"/>
    <property type="match status" value="1"/>
</dbReference>
<dbReference type="AlphaFoldDB" id="A0A4R6HPA2"/>
<dbReference type="InterPro" id="IPR041633">
    <property type="entry name" value="Polbeta"/>
</dbReference>
<name>A0A4R6HPA2_9GAMM</name>
<comment type="caution">
    <text evidence="2">The sequence shown here is derived from an EMBL/GenBank/DDBJ whole genome shotgun (WGS) entry which is preliminary data.</text>
</comment>
<dbReference type="RefSeq" id="WP_133482821.1">
    <property type="nucleotide sequence ID" value="NZ_SNWH01000005.1"/>
</dbReference>
<keyword evidence="3" id="KW-1185">Reference proteome</keyword>
<gene>
    <name evidence="2" type="ORF">DFO68_105167</name>
</gene>
<dbReference type="Pfam" id="PF18765">
    <property type="entry name" value="Polbeta"/>
    <property type="match status" value="1"/>
</dbReference>
<accession>A0A4R6HPA2</accession>
<organism evidence="2 3">
    <name type="scientific">Halomonas ventosae</name>
    <dbReference type="NCBI Taxonomy" id="229007"/>
    <lineage>
        <taxon>Bacteria</taxon>
        <taxon>Pseudomonadati</taxon>
        <taxon>Pseudomonadota</taxon>
        <taxon>Gammaproteobacteria</taxon>
        <taxon>Oceanospirillales</taxon>
        <taxon>Halomonadaceae</taxon>
        <taxon>Halomonas</taxon>
    </lineage>
</organism>
<evidence type="ECO:0000313" key="2">
    <source>
        <dbReference type="EMBL" id="TDO10642.1"/>
    </source>
</evidence>
<sequence>MFGLPESTSEAIRQALATCPGVEKVEIYGSRAKGTFRPGSDIDLVLYGSVSDDDLLRLLNRLDELNTPYLFDVIRYQDIDNEGLRAHIDRVGQRFDDA</sequence>
<keyword evidence="2" id="KW-0808">Transferase</keyword>
<dbReference type="SUPFAM" id="SSF81301">
    <property type="entry name" value="Nucleotidyltransferase"/>
    <property type="match status" value="1"/>
</dbReference>
<proteinExistence type="predicted"/>